<gene>
    <name evidence="1" type="ORF">DSL92_07390</name>
</gene>
<sequence>MVRTPDGQVHRLREGNYLGSNHGRIVAITHSSVQLVELVPTGGGGWVERTTRLTLDGAVATRRCSAGG</sequence>
<evidence type="ECO:0000313" key="1">
    <source>
        <dbReference type="EMBL" id="RUA22157.1"/>
    </source>
</evidence>
<name>A0A3S0NH31_9GAMM</name>
<dbReference type="Pfam" id="PF04351">
    <property type="entry name" value="PilP"/>
    <property type="match status" value="1"/>
</dbReference>
<organism evidence="1">
    <name type="scientific">Billgrantia gudaonensis</name>
    <dbReference type="NCBI Taxonomy" id="376427"/>
    <lineage>
        <taxon>Bacteria</taxon>
        <taxon>Pseudomonadati</taxon>
        <taxon>Pseudomonadota</taxon>
        <taxon>Gammaproteobacteria</taxon>
        <taxon>Oceanospirillales</taxon>
        <taxon>Halomonadaceae</taxon>
        <taxon>Billgrantia</taxon>
    </lineage>
</organism>
<dbReference type="InterPro" id="IPR007446">
    <property type="entry name" value="PilP"/>
</dbReference>
<protein>
    <recommendedName>
        <fullName evidence="2">Pilus assembly protein PilP</fullName>
    </recommendedName>
</protein>
<evidence type="ECO:0008006" key="2">
    <source>
        <dbReference type="Google" id="ProtNLM"/>
    </source>
</evidence>
<comment type="caution">
    <text evidence="1">The sequence shown here is derived from an EMBL/GenBank/DDBJ whole genome shotgun (WGS) entry which is preliminary data.</text>
</comment>
<accession>A0A3S0NH31</accession>
<dbReference type="AlphaFoldDB" id="A0A3S0NH31"/>
<dbReference type="Gene3D" id="2.30.30.830">
    <property type="match status" value="1"/>
</dbReference>
<proteinExistence type="predicted"/>
<reference evidence="1" key="1">
    <citation type="submission" date="2018-12" db="EMBL/GenBank/DDBJ databases">
        <authorList>
            <person name="Jadhav K."/>
            <person name="Kushwaha B."/>
            <person name="Jadhav I."/>
        </authorList>
    </citation>
    <scope>NUCLEOTIDE SEQUENCE [LARGE SCALE GENOMIC DNA]</scope>
    <source>
        <strain evidence="1">SBS 10</strain>
    </source>
</reference>
<dbReference type="EMBL" id="RXHI01000023">
    <property type="protein sequence ID" value="RUA22157.1"/>
    <property type="molecule type" value="Genomic_DNA"/>
</dbReference>